<gene>
    <name evidence="1" type="ORF">LY90DRAFT_508104</name>
</gene>
<comment type="caution">
    <text evidence="1">The sequence shown here is derived from an EMBL/GenBank/DDBJ whole genome shotgun (WGS) entry which is preliminary data.</text>
</comment>
<proteinExistence type="predicted"/>
<evidence type="ECO:0000313" key="2">
    <source>
        <dbReference type="Proteomes" id="UP000193920"/>
    </source>
</evidence>
<dbReference type="EMBL" id="MCOG01000092">
    <property type="protein sequence ID" value="ORY52749.1"/>
    <property type="molecule type" value="Genomic_DNA"/>
</dbReference>
<organism evidence="1 2">
    <name type="scientific">Neocallimastix californiae</name>
    <dbReference type="NCBI Taxonomy" id="1754190"/>
    <lineage>
        <taxon>Eukaryota</taxon>
        <taxon>Fungi</taxon>
        <taxon>Fungi incertae sedis</taxon>
        <taxon>Chytridiomycota</taxon>
        <taxon>Chytridiomycota incertae sedis</taxon>
        <taxon>Neocallimastigomycetes</taxon>
        <taxon>Neocallimastigales</taxon>
        <taxon>Neocallimastigaceae</taxon>
        <taxon>Neocallimastix</taxon>
    </lineage>
</organism>
<protein>
    <submittedName>
        <fullName evidence="1">Uncharacterized protein</fullName>
    </submittedName>
</protein>
<dbReference type="Proteomes" id="UP000193920">
    <property type="component" value="Unassembled WGS sequence"/>
</dbReference>
<keyword evidence="2" id="KW-1185">Reference proteome</keyword>
<accession>A0A1Y2D0E2</accession>
<sequence>MPKGPQNPAFGTTSYFTFKQSNSPVSSFESSSPSFFSFFLFNLNLTMFLPPSPSILTSVRPFLRSSNPLLIFSFSTSSPLSSLVTANDCKGKVVNNNKSFSLDSIYEQLK</sequence>
<name>A0A1Y2D0E2_9FUNG</name>
<evidence type="ECO:0000313" key="1">
    <source>
        <dbReference type="EMBL" id="ORY52749.1"/>
    </source>
</evidence>
<dbReference type="AlphaFoldDB" id="A0A1Y2D0E2"/>
<reference evidence="1 2" key="1">
    <citation type="submission" date="2016-08" db="EMBL/GenBank/DDBJ databases">
        <title>A Parts List for Fungal Cellulosomes Revealed by Comparative Genomics.</title>
        <authorList>
            <consortium name="DOE Joint Genome Institute"/>
            <person name="Haitjema C.H."/>
            <person name="Gilmore S.P."/>
            <person name="Henske J.K."/>
            <person name="Solomon K.V."/>
            <person name="De Groot R."/>
            <person name="Kuo A."/>
            <person name="Mondo S.J."/>
            <person name="Salamov A.A."/>
            <person name="Labutti K."/>
            <person name="Zhao Z."/>
            <person name="Chiniquy J."/>
            <person name="Barry K."/>
            <person name="Brewer H.M."/>
            <person name="Purvine S.O."/>
            <person name="Wright A.T."/>
            <person name="Boxma B."/>
            <person name="Van Alen T."/>
            <person name="Hackstein J.H."/>
            <person name="Baker S.E."/>
            <person name="Grigoriev I.V."/>
            <person name="O'Malley M.A."/>
        </authorList>
    </citation>
    <scope>NUCLEOTIDE SEQUENCE [LARGE SCALE GENOMIC DNA]</scope>
    <source>
        <strain evidence="1 2">G1</strain>
    </source>
</reference>